<dbReference type="PANTHER" id="PTHR46417">
    <property type="entry name" value="TRNA (GUANINE-N(1)-)-METHYLTRANSFERASE"/>
    <property type="match status" value="1"/>
</dbReference>
<reference evidence="19" key="1">
    <citation type="submission" date="2023-07" db="EMBL/GenBank/DDBJ databases">
        <title>Genomic Encyclopedia of Type Strains, Phase IV (KMG-IV): sequencing the most valuable type-strain genomes for metagenomic binning, comparative biology and taxonomic classification.</title>
        <authorList>
            <person name="Goeker M."/>
        </authorList>
    </citation>
    <scope>NUCLEOTIDE SEQUENCE</scope>
    <source>
        <strain evidence="19">DSM 24202</strain>
    </source>
</reference>
<evidence type="ECO:0000313" key="20">
    <source>
        <dbReference type="Proteomes" id="UP001238163"/>
    </source>
</evidence>
<keyword evidence="8 15" id="KW-0489">Methyltransferase</keyword>
<sequence length="239" mass="26730">MRLEIVSLFPAICAGPLSESIMGRAQREGLVDIKLVNLRDYAHDRRQSVDDSPYGGGAGMVLRVEPLFECIESLLDDDAHVVLMTPQGRPFNQATARRLATKKHLILVCGHYEGIDERARQALIDEELSLGDYVLTNGAIAAVVVSDAVIRLLPGALGSDESSDDESFGREPLLEYPQYTRPVVFRNMKVPDVLLSGNHEEIRKWRQEQRVIRTAGRRPDLLRQHMETGEVNGNKKECD</sequence>
<evidence type="ECO:0000256" key="7">
    <source>
        <dbReference type="ARBA" id="ARBA00022490"/>
    </source>
</evidence>
<dbReference type="Proteomes" id="UP001238163">
    <property type="component" value="Unassembled WGS sequence"/>
</dbReference>
<dbReference type="InterPro" id="IPR029028">
    <property type="entry name" value="Alpha/beta_knot_MTases"/>
</dbReference>
<dbReference type="Gene3D" id="1.10.1270.20">
    <property type="entry name" value="tRNA(m1g37)methyltransferase, domain 2"/>
    <property type="match status" value="1"/>
</dbReference>
<dbReference type="HAMAP" id="MF_00605">
    <property type="entry name" value="TrmD"/>
    <property type="match status" value="1"/>
</dbReference>
<evidence type="ECO:0000256" key="4">
    <source>
        <dbReference type="ARBA" id="ARBA00011738"/>
    </source>
</evidence>
<dbReference type="InterPro" id="IPR016009">
    <property type="entry name" value="tRNA_MeTrfase_TRMD/TRM10"/>
</dbReference>
<protein>
    <recommendedName>
        <fullName evidence="6 15">tRNA (guanine-N(1)-)-methyltransferase</fullName>
        <ecNumber evidence="5 15">2.1.1.228</ecNumber>
    </recommendedName>
    <alternativeName>
        <fullName evidence="12 15">M1G-methyltransferase</fullName>
    </alternativeName>
    <alternativeName>
        <fullName evidence="13 15">tRNA [GM37] methyltransferase</fullName>
    </alternativeName>
</protein>
<evidence type="ECO:0000256" key="17">
    <source>
        <dbReference type="RuleBase" id="RU003464"/>
    </source>
</evidence>
<dbReference type="GO" id="GO:0002939">
    <property type="term" value="P:tRNA N1-guanine methylation"/>
    <property type="evidence" value="ECO:0007669"/>
    <property type="project" value="TreeGrafter"/>
</dbReference>
<evidence type="ECO:0000256" key="9">
    <source>
        <dbReference type="ARBA" id="ARBA00022679"/>
    </source>
</evidence>
<dbReference type="NCBIfam" id="NF000648">
    <property type="entry name" value="PRK00026.1"/>
    <property type="match status" value="1"/>
</dbReference>
<comment type="catalytic activity">
    <reaction evidence="14 15 17">
        <text>guanosine(37) in tRNA + S-adenosyl-L-methionine = N(1)-methylguanosine(37) in tRNA + S-adenosyl-L-homocysteine + H(+)</text>
        <dbReference type="Rhea" id="RHEA:36899"/>
        <dbReference type="Rhea" id="RHEA-COMP:10145"/>
        <dbReference type="Rhea" id="RHEA-COMP:10147"/>
        <dbReference type="ChEBI" id="CHEBI:15378"/>
        <dbReference type="ChEBI" id="CHEBI:57856"/>
        <dbReference type="ChEBI" id="CHEBI:59789"/>
        <dbReference type="ChEBI" id="CHEBI:73542"/>
        <dbReference type="ChEBI" id="CHEBI:74269"/>
        <dbReference type="EC" id="2.1.1.228"/>
    </reaction>
</comment>
<evidence type="ECO:0000256" key="12">
    <source>
        <dbReference type="ARBA" id="ARBA00029736"/>
    </source>
</evidence>
<evidence type="ECO:0000313" key="19">
    <source>
        <dbReference type="EMBL" id="MDQ0289162.1"/>
    </source>
</evidence>
<evidence type="ECO:0000256" key="6">
    <source>
        <dbReference type="ARBA" id="ARBA00014679"/>
    </source>
</evidence>
<dbReference type="GO" id="GO:0052906">
    <property type="term" value="F:tRNA (guanine(37)-N1)-methyltransferase activity"/>
    <property type="evidence" value="ECO:0007669"/>
    <property type="project" value="UniProtKB-UniRule"/>
</dbReference>
<dbReference type="NCBIfam" id="TIGR00088">
    <property type="entry name" value="trmD"/>
    <property type="match status" value="1"/>
</dbReference>
<evidence type="ECO:0000256" key="3">
    <source>
        <dbReference type="ARBA" id="ARBA00007630"/>
    </source>
</evidence>
<dbReference type="RefSeq" id="WP_307260497.1">
    <property type="nucleotide sequence ID" value="NZ_JAUSVL010000001.1"/>
</dbReference>
<evidence type="ECO:0000256" key="2">
    <source>
        <dbReference type="ARBA" id="ARBA00004496"/>
    </source>
</evidence>
<evidence type="ECO:0000256" key="8">
    <source>
        <dbReference type="ARBA" id="ARBA00022603"/>
    </source>
</evidence>
<evidence type="ECO:0000256" key="15">
    <source>
        <dbReference type="HAMAP-Rule" id="MF_00605"/>
    </source>
</evidence>
<dbReference type="PIRSF" id="PIRSF000386">
    <property type="entry name" value="tRNA_mtase"/>
    <property type="match status" value="1"/>
</dbReference>
<keyword evidence="20" id="KW-1185">Reference proteome</keyword>
<comment type="subcellular location">
    <subcellularLocation>
        <location evidence="2 15 17">Cytoplasm</location>
    </subcellularLocation>
</comment>
<gene>
    <name evidence="15" type="primary">trmD</name>
    <name evidence="19" type="ORF">J3R75_001269</name>
</gene>
<comment type="caution">
    <text evidence="19">The sequence shown here is derived from an EMBL/GenBank/DDBJ whole genome shotgun (WGS) entry which is preliminary data.</text>
</comment>
<name>A0AAE3VER0_9BACT</name>
<evidence type="ECO:0000256" key="5">
    <source>
        <dbReference type="ARBA" id="ARBA00012807"/>
    </source>
</evidence>
<keyword evidence="11 15" id="KW-0819">tRNA processing</keyword>
<dbReference type="InterPro" id="IPR002649">
    <property type="entry name" value="tRNA_m1G_MeTrfase_TrmD"/>
</dbReference>
<comment type="subunit">
    <text evidence="4 15 17">Homodimer.</text>
</comment>
<accession>A0AAE3VER0</accession>
<dbReference type="EC" id="2.1.1.228" evidence="5 15"/>
<evidence type="ECO:0000256" key="13">
    <source>
        <dbReference type="ARBA" id="ARBA00033392"/>
    </source>
</evidence>
<feature type="domain" description="tRNA methyltransferase TRMD/TRM10-type" evidence="18">
    <location>
        <begin position="1"/>
        <end position="223"/>
    </location>
</feature>
<dbReference type="SUPFAM" id="SSF75217">
    <property type="entry name" value="alpha/beta knot"/>
    <property type="match status" value="1"/>
</dbReference>
<feature type="binding site" evidence="15 16">
    <location>
        <position position="110"/>
    </location>
    <ligand>
        <name>S-adenosyl-L-methionine</name>
        <dbReference type="ChEBI" id="CHEBI:59789"/>
    </ligand>
</feature>
<dbReference type="EMBL" id="JAUSVL010000001">
    <property type="protein sequence ID" value="MDQ0289162.1"/>
    <property type="molecule type" value="Genomic_DNA"/>
</dbReference>
<comment type="similarity">
    <text evidence="3 15 17">Belongs to the RNA methyltransferase TrmD family.</text>
</comment>
<keyword evidence="7 15" id="KW-0963">Cytoplasm</keyword>
<evidence type="ECO:0000256" key="1">
    <source>
        <dbReference type="ARBA" id="ARBA00002634"/>
    </source>
</evidence>
<keyword evidence="9 15" id="KW-0808">Transferase</keyword>
<dbReference type="AlphaFoldDB" id="A0AAE3VER0"/>
<dbReference type="Gene3D" id="3.40.1280.10">
    <property type="match status" value="1"/>
</dbReference>
<dbReference type="CDD" id="cd18080">
    <property type="entry name" value="TrmD-like"/>
    <property type="match status" value="1"/>
</dbReference>
<evidence type="ECO:0000259" key="18">
    <source>
        <dbReference type="Pfam" id="PF01746"/>
    </source>
</evidence>
<feature type="binding site" evidence="15 16">
    <location>
        <begin position="130"/>
        <end position="135"/>
    </location>
    <ligand>
        <name>S-adenosyl-L-methionine</name>
        <dbReference type="ChEBI" id="CHEBI:59789"/>
    </ligand>
</feature>
<evidence type="ECO:0000256" key="14">
    <source>
        <dbReference type="ARBA" id="ARBA00047783"/>
    </source>
</evidence>
<dbReference type="PANTHER" id="PTHR46417:SF1">
    <property type="entry name" value="TRNA (GUANINE-N(1)-)-METHYLTRANSFERASE"/>
    <property type="match status" value="1"/>
</dbReference>
<dbReference type="FunFam" id="3.40.1280.10:FF:000001">
    <property type="entry name" value="tRNA (guanine-N(1)-)-methyltransferase"/>
    <property type="match status" value="1"/>
</dbReference>
<evidence type="ECO:0000256" key="10">
    <source>
        <dbReference type="ARBA" id="ARBA00022691"/>
    </source>
</evidence>
<evidence type="ECO:0000256" key="16">
    <source>
        <dbReference type="PIRSR" id="PIRSR000386-1"/>
    </source>
</evidence>
<organism evidence="19 20">
    <name type="scientific">Oligosphaera ethanolica</name>
    <dbReference type="NCBI Taxonomy" id="760260"/>
    <lineage>
        <taxon>Bacteria</taxon>
        <taxon>Pseudomonadati</taxon>
        <taxon>Lentisphaerota</taxon>
        <taxon>Oligosphaeria</taxon>
        <taxon>Oligosphaerales</taxon>
        <taxon>Oligosphaeraceae</taxon>
        <taxon>Oligosphaera</taxon>
    </lineage>
</organism>
<keyword evidence="10 15" id="KW-0949">S-adenosyl-L-methionine</keyword>
<proteinExistence type="inferred from homology"/>
<evidence type="ECO:0000256" key="11">
    <source>
        <dbReference type="ARBA" id="ARBA00022694"/>
    </source>
</evidence>
<dbReference type="InterPro" id="IPR023148">
    <property type="entry name" value="tRNA_m1G_MeTrfase_C_sf"/>
</dbReference>
<dbReference type="InterPro" id="IPR029026">
    <property type="entry name" value="tRNA_m1G_MTases_N"/>
</dbReference>
<dbReference type="Pfam" id="PF01746">
    <property type="entry name" value="tRNA_m1G_MT"/>
    <property type="match status" value="1"/>
</dbReference>
<comment type="function">
    <text evidence="1 15 17">Specifically methylates guanosine-37 in various tRNAs.</text>
</comment>
<dbReference type="GO" id="GO:0005829">
    <property type="term" value="C:cytosol"/>
    <property type="evidence" value="ECO:0007669"/>
    <property type="project" value="TreeGrafter"/>
</dbReference>